<dbReference type="RefSeq" id="WP_034375374.1">
    <property type="nucleotide sequence ID" value="NZ_AWOR01000086.1"/>
</dbReference>
<accession>A0A096F653</accession>
<dbReference type="AlphaFoldDB" id="A0A096F653"/>
<dbReference type="Proteomes" id="UP000029553">
    <property type="component" value="Unassembled WGS sequence"/>
</dbReference>
<dbReference type="EMBL" id="AWOR01000086">
    <property type="protein sequence ID" value="KGH25454.1"/>
    <property type="molecule type" value="Genomic_DNA"/>
</dbReference>
<proteinExistence type="predicted"/>
<reference evidence="1 2" key="1">
    <citation type="submission" date="2013-09" db="EMBL/GenBank/DDBJ databases">
        <title>High correlation between genotypes and phenotypes of environmental bacteria Comamonas testosteroni strains.</title>
        <authorList>
            <person name="Liu L."/>
            <person name="Zhu W."/>
            <person name="Xia X."/>
            <person name="Xu B."/>
            <person name="Luo M."/>
            <person name="Wang G."/>
        </authorList>
    </citation>
    <scope>NUCLEOTIDE SEQUENCE [LARGE SCALE GENOMIC DNA]</scope>
    <source>
        <strain evidence="1 2">JL40</strain>
    </source>
</reference>
<name>A0A096F653_COMTE</name>
<organism evidence="1 2">
    <name type="scientific">Comamonas testosteroni</name>
    <name type="common">Pseudomonas testosteroni</name>
    <dbReference type="NCBI Taxonomy" id="285"/>
    <lineage>
        <taxon>Bacteria</taxon>
        <taxon>Pseudomonadati</taxon>
        <taxon>Pseudomonadota</taxon>
        <taxon>Betaproteobacteria</taxon>
        <taxon>Burkholderiales</taxon>
        <taxon>Comamonadaceae</taxon>
        <taxon>Comamonas</taxon>
    </lineage>
</organism>
<evidence type="ECO:0000313" key="1">
    <source>
        <dbReference type="EMBL" id="KGH25454.1"/>
    </source>
</evidence>
<comment type="caution">
    <text evidence="1">The sequence shown here is derived from an EMBL/GenBank/DDBJ whole genome shotgun (WGS) entry which is preliminary data.</text>
</comment>
<sequence length="63" mass="7266">MSMSAPHEIYVRHTSKDGSSYVQEHRVWDADRFMAARRDDVAKEGGKSAVQQLTREQFLAQKK</sequence>
<gene>
    <name evidence="1" type="ORF">P353_25100</name>
</gene>
<evidence type="ECO:0000313" key="2">
    <source>
        <dbReference type="Proteomes" id="UP000029553"/>
    </source>
</evidence>
<protein>
    <submittedName>
        <fullName evidence="1">Uncharacterized protein</fullName>
    </submittedName>
</protein>